<evidence type="ECO:0000313" key="5">
    <source>
        <dbReference type="Proteomes" id="UP000053237"/>
    </source>
</evidence>
<protein>
    <recommendedName>
        <fullName evidence="3">SWIM-type domain-containing protein</fullName>
    </recommendedName>
</protein>
<reference evidence="4 5" key="1">
    <citation type="submission" date="2012-05" db="EMBL/GenBank/DDBJ databases">
        <title>Recombination and specialization in a pathogen metapopulation.</title>
        <authorList>
            <person name="Gardiner A."/>
            <person name="Kemen E."/>
            <person name="Schultz-Larsen T."/>
            <person name="MacLean D."/>
            <person name="Van Oosterhout C."/>
            <person name="Jones J.D.G."/>
        </authorList>
    </citation>
    <scope>NUCLEOTIDE SEQUENCE [LARGE SCALE GENOMIC DNA]</scope>
    <source>
        <strain evidence="4 5">Ac Nc2</strain>
    </source>
</reference>
<keyword evidence="1" id="KW-0863">Zinc-finger</keyword>
<keyword evidence="1" id="KW-0479">Metal-binding</keyword>
<comment type="caution">
    <text evidence="4">The sequence shown here is derived from an EMBL/GenBank/DDBJ whole genome shotgun (WGS) entry which is preliminary data.</text>
</comment>
<evidence type="ECO:0000259" key="3">
    <source>
        <dbReference type="PROSITE" id="PS50966"/>
    </source>
</evidence>
<evidence type="ECO:0000256" key="1">
    <source>
        <dbReference type="PROSITE-ProRule" id="PRU00325"/>
    </source>
</evidence>
<dbReference type="GO" id="GO:0008270">
    <property type="term" value="F:zinc ion binding"/>
    <property type="evidence" value="ECO:0007669"/>
    <property type="project" value="UniProtKB-KW"/>
</dbReference>
<dbReference type="PANTHER" id="PTHR31973">
    <property type="entry name" value="POLYPROTEIN, PUTATIVE-RELATED"/>
    <property type="match status" value="1"/>
</dbReference>
<feature type="region of interest" description="Disordered" evidence="2">
    <location>
        <begin position="867"/>
        <end position="929"/>
    </location>
</feature>
<name>A0A024GDM7_9STRA</name>
<proteinExistence type="predicted"/>
<dbReference type="Proteomes" id="UP000053237">
    <property type="component" value="Unassembled WGS sequence"/>
</dbReference>
<evidence type="ECO:0000256" key="2">
    <source>
        <dbReference type="SAM" id="MobiDB-lite"/>
    </source>
</evidence>
<evidence type="ECO:0000313" key="4">
    <source>
        <dbReference type="EMBL" id="CCI44799.1"/>
    </source>
</evidence>
<sequence length="966" mass="107789">MNISRGNDFDTPKYVTPSPARPFVELPPDTYVSGQFSSSDVMSTSANAPLQDFCVGVEYDSLNAVIESIQRSNFIQFQGQRRLQVQSLDSDTTSARLVCEYHPWCNFYILLNQIPTTPRYRICELDLRHHPQCDSLLHDPFTSISTECAPNVSFASRMVTPAHFHAATNENEKESEANYKSTIAEGSVARQQPQEQQHISPVGTTLIREDRSDSEHTFVNSLETHAEAFKNSLASPYPSQATNSNVMYAEGTEVQEQAQYQKFNKARPLIVQETPSGSVGNPRAGFGALANYMATPVAPRTPLTVIRQGDNLSSYTLSTDMRWDTAKEAARAIYTFASQVQNKRTRMDKKSSGGRNKKYVCVCAHCDWCVRLLKVLKTEQWKISSMQLQHSVDCEAVFPNANASAYSSQLAGQTPSSIPLTPGVGASQSHGISAITTSDNPYSKSFGTLLQGLLDRYPDSAVAIKNNDQQNTLANMCIVPSWARNALPFLQNVYGVEVIACSAPKSLEKCSSRFDGQYFIALIGKDGNLEPRLIAFGFVESMSEENMHWFTQELESAGFLMNGATVFVGYGDQSMANGLQRIFPQVRLQYCTDSLLAAIESSIIPSLPSEMTITLREQIIGARTASNVAIFQEYLNNIASISSSAASFLQQLNPAHWALFANLGIRTYNWTSNCFSEYLQHHSINHQSAAMMEKPSFPTREMLPLLDTYEMIKRFMSDACDRHIGRFPVLQQIQQEQNEFMNTVAMKVPEDRMNPHIMARSLHLTPNGTLLVENEILQSTGYQIQSVDTDVAFVYSQSEHERPNRVNLRDLTCSCAYTFQLGLPCRHIVATARAMRVMPSIRQAVEHIYTMGSYRSACLSRNHSVTDNSVRNTNKLDDRDIGDREDSDSETDSLENAGNSKCSEKKKTRKRTLADTGGTGELEGTRSTKAFKSEEYDVVEDQCQFGECDEVVHNETQQEDSDSVRL</sequence>
<dbReference type="PROSITE" id="PS50966">
    <property type="entry name" value="ZF_SWIM"/>
    <property type="match status" value="1"/>
</dbReference>
<dbReference type="EMBL" id="CAIX01000079">
    <property type="protein sequence ID" value="CCI44799.1"/>
    <property type="molecule type" value="Genomic_DNA"/>
</dbReference>
<feature type="domain" description="SWIM-type" evidence="3">
    <location>
        <begin position="804"/>
        <end position="836"/>
    </location>
</feature>
<dbReference type="InterPro" id="IPR007527">
    <property type="entry name" value="Znf_SWIM"/>
</dbReference>
<dbReference type="OrthoDB" id="74508at2759"/>
<dbReference type="STRING" id="65357.A0A024GDM7"/>
<dbReference type="Pfam" id="PF04434">
    <property type="entry name" value="SWIM"/>
    <property type="match status" value="1"/>
</dbReference>
<dbReference type="PANTHER" id="PTHR31973:SF187">
    <property type="entry name" value="MUTATOR TRANSPOSASE MUDRA PROTEIN"/>
    <property type="match status" value="1"/>
</dbReference>
<feature type="compositionally biased region" description="Basic and acidic residues" evidence="2">
    <location>
        <begin position="874"/>
        <end position="884"/>
    </location>
</feature>
<dbReference type="AlphaFoldDB" id="A0A024GDM7"/>
<dbReference type="InParanoid" id="A0A024GDM7"/>
<accession>A0A024GDM7</accession>
<gene>
    <name evidence="4" type="ORF">BN9_056230</name>
</gene>
<keyword evidence="1" id="KW-0862">Zinc</keyword>
<keyword evidence="5" id="KW-1185">Reference proteome</keyword>
<organism evidence="4 5">
    <name type="scientific">Albugo candida</name>
    <dbReference type="NCBI Taxonomy" id="65357"/>
    <lineage>
        <taxon>Eukaryota</taxon>
        <taxon>Sar</taxon>
        <taxon>Stramenopiles</taxon>
        <taxon>Oomycota</taxon>
        <taxon>Peronosporomycetes</taxon>
        <taxon>Albuginales</taxon>
        <taxon>Albuginaceae</taxon>
        <taxon>Albugo</taxon>
    </lineage>
</organism>